<organism evidence="1 2">
    <name type="scientific">Plutella xylostella</name>
    <name type="common">Diamondback moth</name>
    <name type="synonym">Plutella maculipennis</name>
    <dbReference type="NCBI Taxonomy" id="51655"/>
    <lineage>
        <taxon>Eukaryota</taxon>
        <taxon>Metazoa</taxon>
        <taxon>Ecdysozoa</taxon>
        <taxon>Arthropoda</taxon>
        <taxon>Hexapoda</taxon>
        <taxon>Insecta</taxon>
        <taxon>Pterygota</taxon>
        <taxon>Neoptera</taxon>
        <taxon>Endopterygota</taxon>
        <taxon>Lepidoptera</taxon>
        <taxon>Glossata</taxon>
        <taxon>Ditrysia</taxon>
        <taxon>Yponomeutoidea</taxon>
        <taxon>Plutellidae</taxon>
        <taxon>Plutella</taxon>
    </lineage>
</organism>
<name>A0A8S4E6Y5_PLUXY</name>
<reference evidence="1" key="1">
    <citation type="submission" date="2020-11" db="EMBL/GenBank/DDBJ databases">
        <authorList>
            <person name="Whiteford S."/>
        </authorList>
    </citation>
    <scope>NUCLEOTIDE SEQUENCE</scope>
</reference>
<keyword evidence="2" id="KW-1185">Reference proteome</keyword>
<dbReference type="EMBL" id="CAJHNJ030000012">
    <property type="protein sequence ID" value="CAG9110884.1"/>
    <property type="molecule type" value="Genomic_DNA"/>
</dbReference>
<dbReference type="AlphaFoldDB" id="A0A8S4E6Y5"/>
<gene>
    <name evidence="1" type="ORF">PLXY2_LOCUS4386</name>
</gene>
<protein>
    <submittedName>
        <fullName evidence="1">(diamondback moth) hypothetical protein</fullName>
    </submittedName>
</protein>
<proteinExistence type="predicted"/>
<evidence type="ECO:0000313" key="1">
    <source>
        <dbReference type="EMBL" id="CAG9110884.1"/>
    </source>
</evidence>
<sequence length="127" mass="13100">MLLQDGPGGAFWRRCLGASVRLLRAIICLCPPPDVLKADAMALQLIGTLCTAAGAAPGPSSAAAAVALASTLPRGPLRAPALRRIAGLAELAVSKLQADNPMHLKALEQARAVIAEAKACQKLEEQK</sequence>
<accession>A0A8S4E6Y5</accession>
<evidence type="ECO:0000313" key="2">
    <source>
        <dbReference type="Proteomes" id="UP000653454"/>
    </source>
</evidence>
<dbReference type="Proteomes" id="UP000653454">
    <property type="component" value="Unassembled WGS sequence"/>
</dbReference>
<comment type="caution">
    <text evidence="1">The sequence shown here is derived from an EMBL/GenBank/DDBJ whole genome shotgun (WGS) entry which is preliminary data.</text>
</comment>